<organism evidence="1 2">
    <name type="scientific">Hypoxylon rubiginosum</name>
    <dbReference type="NCBI Taxonomy" id="110542"/>
    <lineage>
        <taxon>Eukaryota</taxon>
        <taxon>Fungi</taxon>
        <taxon>Dikarya</taxon>
        <taxon>Ascomycota</taxon>
        <taxon>Pezizomycotina</taxon>
        <taxon>Sordariomycetes</taxon>
        <taxon>Xylariomycetidae</taxon>
        <taxon>Xylariales</taxon>
        <taxon>Hypoxylaceae</taxon>
        <taxon>Hypoxylon</taxon>
    </lineage>
</organism>
<gene>
    <name evidence="1" type="ORF">F4820DRAFT_343692</name>
</gene>
<name>A0ACB9ZE59_9PEZI</name>
<proteinExistence type="predicted"/>
<reference evidence="1 2" key="1">
    <citation type="journal article" date="2022" name="New Phytol.">
        <title>Ecological generalism drives hyperdiversity of secondary metabolite gene clusters in xylarialean endophytes.</title>
        <authorList>
            <person name="Franco M.E.E."/>
            <person name="Wisecaver J.H."/>
            <person name="Arnold A.E."/>
            <person name="Ju Y.M."/>
            <person name="Slot J.C."/>
            <person name="Ahrendt S."/>
            <person name="Moore L.P."/>
            <person name="Eastman K.E."/>
            <person name="Scott K."/>
            <person name="Konkel Z."/>
            <person name="Mondo S.J."/>
            <person name="Kuo A."/>
            <person name="Hayes R.D."/>
            <person name="Haridas S."/>
            <person name="Andreopoulos B."/>
            <person name="Riley R."/>
            <person name="LaButti K."/>
            <person name="Pangilinan J."/>
            <person name="Lipzen A."/>
            <person name="Amirebrahimi M."/>
            <person name="Yan J."/>
            <person name="Adam C."/>
            <person name="Keymanesh K."/>
            <person name="Ng V."/>
            <person name="Louie K."/>
            <person name="Northen T."/>
            <person name="Drula E."/>
            <person name="Henrissat B."/>
            <person name="Hsieh H.M."/>
            <person name="Youens-Clark K."/>
            <person name="Lutzoni F."/>
            <person name="Miadlikowska J."/>
            <person name="Eastwood D.C."/>
            <person name="Hamelin R.C."/>
            <person name="Grigoriev I.V."/>
            <person name="U'Ren J.M."/>
        </authorList>
    </citation>
    <scope>NUCLEOTIDE SEQUENCE [LARGE SCALE GENOMIC DNA]</scope>
    <source>
        <strain evidence="1 2">CBS 119005</strain>
    </source>
</reference>
<evidence type="ECO:0000313" key="1">
    <source>
        <dbReference type="EMBL" id="KAI4869916.1"/>
    </source>
</evidence>
<keyword evidence="2" id="KW-1185">Reference proteome</keyword>
<comment type="caution">
    <text evidence="1">The sequence shown here is derived from an EMBL/GenBank/DDBJ whole genome shotgun (WGS) entry which is preliminary data.</text>
</comment>
<protein>
    <submittedName>
        <fullName evidence="1">Acyl-CoA N-acyltransferase</fullName>
    </submittedName>
</protein>
<accession>A0ACB9ZE59</accession>
<dbReference type="Proteomes" id="UP001497700">
    <property type="component" value="Unassembled WGS sequence"/>
</dbReference>
<dbReference type="EMBL" id="MU393427">
    <property type="protein sequence ID" value="KAI4869916.1"/>
    <property type="molecule type" value="Genomic_DNA"/>
</dbReference>
<evidence type="ECO:0000313" key="2">
    <source>
        <dbReference type="Proteomes" id="UP001497700"/>
    </source>
</evidence>
<sequence length="217" mass="24638">MESSWTFVETTIPRVPLPPNSEREPIRTERLVIRPMREDDLLAYHGLRSQPEAMTGTMRGRPDRDVDESRAALRDFLSPNDEKTFLFGVFLASTDEFIGEGGVHTLESSTCGWPEIGYKFRKEFWGRGYATEFLGALLEAWWRLPRSNTRAHVASSSIPKGGDTTEQVTAIADVQNIGSRKVLEKLGFIRFVEWTEPDTQEHRLGEPVTLVGYRHVA</sequence>